<feature type="chain" id="PRO_5025478364" evidence="2">
    <location>
        <begin position="27"/>
        <end position="335"/>
    </location>
</feature>
<dbReference type="InterPro" id="IPR013783">
    <property type="entry name" value="Ig-like_fold"/>
</dbReference>
<organism evidence="4 5">
    <name type="scientific">Aquila chrysaetos chrysaetos</name>
    <dbReference type="NCBI Taxonomy" id="223781"/>
    <lineage>
        <taxon>Eukaryota</taxon>
        <taxon>Metazoa</taxon>
        <taxon>Chordata</taxon>
        <taxon>Craniata</taxon>
        <taxon>Vertebrata</taxon>
        <taxon>Euteleostomi</taxon>
        <taxon>Archelosauria</taxon>
        <taxon>Archosauria</taxon>
        <taxon>Dinosauria</taxon>
        <taxon>Saurischia</taxon>
        <taxon>Theropoda</taxon>
        <taxon>Coelurosauria</taxon>
        <taxon>Aves</taxon>
        <taxon>Neognathae</taxon>
        <taxon>Neoaves</taxon>
        <taxon>Telluraves</taxon>
        <taxon>Accipitrimorphae</taxon>
        <taxon>Accipitriformes</taxon>
        <taxon>Accipitridae</taxon>
        <taxon>Accipitrinae</taxon>
        <taxon>Aquila</taxon>
    </lineage>
</organism>
<sequence>MPCRAPLLSLLLFLLLGSLRASGAESSPHLPAPKDVMVYSYNFRSSLRWSPVKVDRGLVLYTVHFKTGAFNQWDEMNCTRITQTECSFPWSLKERRWTVVLRVRAELGQVTSDWVETDPFVAERNTTIGPPKVNSVTESSDSLLISVTPPFGSEAGDFLQYHVSYWENTTSTTKKVIKTSSTLFKIKSLKEWTLYCFEIQVELMTHSDLHLFGLQSIPECYRTKISEATRAGYIVLIFVLVLLFVNLVAVGLFLLWRHHKTIKYWSRPPLEIPSHFEEYLKDPSMPVLEVLDNYAEDDPHDSLSVVFCGEGSQACGSSLDGQAHSHTISSDSEVT</sequence>
<evidence type="ECO:0000313" key="5">
    <source>
        <dbReference type="Proteomes" id="UP000472275"/>
    </source>
</evidence>
<dbReference type="Proteomes" id="UP000472275">
    <property type="component" value="Chromosome 7"/>
</dbReference>
<dbReference type="GeneTree" id="ENSGT00940000160503"/>
<evidence type="ECO:0000256" key="1">
    <source>
        <dbReference type="SAM" id="Phobius"/>
    </source>
</evidence>
<dbReference type="AlphaFoldDB" id="A0A663E7V2"/>
<dbReference type="PANTHER" id="PTHR20859:SF46">
    <property type="entry name" value="INTERFERON GAMMA RECEPTOR 2"/>
    <property type="match status" value="1"/>
</dbReference>
<feature type="transmembrane region" description="Helical" evidence="1">
    <location>
        <begin position="231"/>
        <end position="256"/>
    </location>
</feature>
<dbReference type="Ensembl" id="ENSACCT00020008659.1">
    <property type="protein sequence ID" value="ENSACCP00020008297.1"/>
    <property type="gene ID" value="ENSACCG00020005644.1"/>
</dbReference>
<feature type="domain" description="Fibronectin type-III" evidence="3">
    <location>
        <begin position="127"/>
        <end position="226"/>
    </location>
</feature>
<gene>
    <name evidence="4" type="primary">IFNGR2</name>
</gene>
<name>A0A663E7V2_AQUCH</name>
<dbReference type="FunCoup" id="A0A663E7V2">
    <property type="interactions" value="12"/>
</dbReference>
<dbReference type="GO" id="GO:0005886">
    <property type="term" value="C:plasma membrane"/>
    <property type="evidence" value="ECO:0007669"/>
    <property type="project" value="Ensembl"/>
</dbReference>
<dbReference type="InterPro" id="IPR036116">
    <property type="entry name" value="FN3_sf"/>
</dbReference>
<keyword evidence="1" id="KW-0472">Membrane</keyword>
<dbReference type="GeneID" id="115343830"/>
<dbReference type="PANTHER" id="PTHR20859">
    <property type="entry name" value="INTERFERON/INTERLEUKIN RECEPTOR"/>
    <property type="match status" value="1"/>
</dbReference>
<dbReference type="Gene3D" id="2.60.40.10">
    <property type="entry name" value="Immunoglobulins"/>
    <property type="match status" value="2"/>
</dbReference>
<dbReference type="InParanoid" id="A0A663E7V2"/>
<keyword evidence="1" id="KW-1133">Transmembrane helix</keyword>
<dbReference type="InterPro" id="IPR003961">
    <property type="entry name" value="FN3_dom"/>
</dbReference>
<keyword evidence="5" id="KW-1185">Reference proteome</keyword>
<dbReference type="InterPro" id="IPR050650">
    <property type="entry name" value="Type-II_Cytokine-TF_Rcpt"/>
</dbReference>
<keyword evidence="2" id="KW-0732">Signal</keyword>
<dbReference type="GO" id="GO:0038196">
    <property type="term" value="P:type III interferon-mediated signaling pathway"/>
    <property type="evidence" value="ECO:0007669"/>
    <property type="project" value="Ensembl"/>
</dbReference>
<dbReference type="OrthoDB" id="9932619at2759"/>
<dbReference type="InterPro" id="IPR015373">
    <property type="entry name" value="Interferon/interleukin_rcp_dom"/>
</dbReference>
<dbReference type="CDD" id="cd00063">
    <property type="entry name" value="FN3"/>
    <property type="match status" value="2"/>
</dbReference>
<evidence type="ECO:0000256" key="2">
    <source>
        <dbReference type="SAM" id="SignalP"/>
    </source>
</evidence>
<protein>
    <submittedName>
        <fullName evidence="4">Interferon gamma receptor 2</fullName>
    </submittedName>
</protein>
<dbReference type="PROSITE" id="PS50853">
    <property type="entry name" value="FN3"/>
    <property type="match status" value="1"/>
</dbReference>
<dbReference type="Pfam" id="PF09294">
    <property type="entry name" value="Interfer-bind"/>
    <property type="match status" value="1"/>
</dbReference>
<dbReference type="GO" id="GO:0004906">
    <property type="term" value="F:type II interferon receptor activity"/>
    <property type="evidence" value="ECO:0007669"/>
    <property type="project" value="Ensembl"/>
</dbReference>
<keyword evidence="1" id="KW-0812">Transmembrane</keyword>
<proteinExistence type="predicted"/>
<dbReference type="KEGG" id="achc:115343830"/>
<feature type="signal peptide" evidence="2">
    <location>
        <begin position="1"/>
        <end position="26"/>
    </location>
</feature>
<reference evidence="4" key="1">
    <citation type="submission" date="2025-08" db="UniProtKB">
        <authorList>
            <consortium name="Ensembl"/>
        </authorList>
    </citation>
    <scope>IDENTIFICATION</scope>
</reference>
<reference evidence="4" key="2">
    <citation type="submission" date="2025-09" db="UniProtKB">
        <authorList>
            <consortium name="Ensembl"/>
        </authorList>
    </citation>
    <scope>IDENTIFICATION</scope>
</reference>
<dbReference type="CTD" id="3460"/>
<accession>A0A663E7V2</accession>
<evidence type="ECO:0000313" key="4">
    <source>
        <dbReference type="Ensembl" id="ENSACCP00020008297.1"/>
    </source>
</evidence>
<dbReference type="Pfam" id="PF01108">
    <property type="entry name" value="Tissue_fac"/>
    <property type="match status" value="1"/>
</dbReference>
<dbReference type="RefSeq" id="XP_029876211.1">
    <property type="nucleotide sequence ID" value="XM_030020351.2"/>
</dbReference>
<dbReference type="SUPFAM" id="SSF49265">
    <property type="entry name" value="Fibronectin type III"/>
    <property type="match status" value="2"/>
</dbReference>
<evidence type="ECO:0000259" key="3">
    <source>
        <dbReference type="PROSITE" id="PS50853"/>
    </source>
</evidence>